<feature type="region of interest" description="Disordered" evidence="1">
    <location>
        <begin position="1"/>
        <end position="56"/>
    </location>
</feature>
<dbReference type="RefSeq" id="WP_378164702.1">
    <property type="nucleotide sequence ID" value="NZ_JBHSBU010000001.1"/>
</dbReference>
<dbReference type="EMBL" id="JBHSBU010000001">
    <property type="protein sequence ID" value="MFC4160172.1"/>
    <property type="molecule type" value="Genomic_DNA"/>
</dbReference>
<dbReference type="Proteomes" id="UP001595791">
    <property type="component" value="Unassembled WGS sequence"/>
</dbReference>
<proteinExistence type="predicted"/>
<evidence type="ECO:0000313" key="3">
    <source>
        <dbReference type="Proteomes" id="UP001595791"/>
    </source>
</evidence>
<protein>
    <submittedName>
        <fullName evidence="2">Uncharacterized protein</fullName>
    </submittedName>
</protein>
<evidence type="ECO:0000313" key="2">
    <source>
        <dbReference type="EMBL" id="MFC4160172.1"/>
    </source>
</evidence>
<keyword evidence="3" id="KW-1185">Reference proteome</keyword>
<reference evidence="3" key="1">
    <citation type="journal article" date="2019" name="Int. J. Syst. Evol. Microbiol.">
        <title>The Global Catalogue of Microorganisms (GCM) 10K type strain sequencing project: providing services to taxonomists for standard genome sequencing and annotation.</title>
        <authorList>
            <consortium name="The Broad Institute Genomics Platform"/>
            <consortium name="The Broad Institute Genome Sequencing Center for Infectious Disease"/>
            <person name="Wu L."/>
            <person name="Ma J."/>
        </authorList>
    </citation>
    <scope>NUCLEOTIDE SEQUENCE [LARGE SCALE GENOMIC DNA]</scope>
    <source>
        <strain evidence="3">LMG 29894</strain>
    </source>
</reference>
<evidence type="ECO:0000256" key="1">
    <source>
        <dbReference type="SAM" id="MobiDB-lite"/>
    </source>
</evidence>
<comment type="caution">
    <text evidence="2">The sequence shown here is derived from an EMBL/GenBank/DDBJ whole genome shotgun (WGS) entry which is preliminary data.</text>
</comment>
<name>A0ABV8MPS8_9NEIS</name>
<organism evidence="2 3">
    <name type="scientific">Chitinimonas lacunae</name>
    <dbReference type="NCBI Taxonomy" id="1963018"/>
    <lineage>
        <taxon>Bacteria</taxon>
        <taxon>Pseudomonadati</taxon>
        <taxon>Pseudomonadota</taxon>
        <taxon>Betaproteobacteria</taxon>
        <taxon>Neisseriales</taxon>
        <taxon>Chitinibacteraceae</taxon>
        <taxon>Chitinimonas</taxon>
    </lineage>
</organism>
<sequence length="56" mass="6098">MQSPRNGKAGRQLRLDPPISRPVPRPAGHHNGPDRHGPGQRPWHRPAAADPVAMPT</sequence>
<gene>
    <name evidence="2" type="ORF">ACFOW7_12510</name>
</gene>
<accession>A0ABV8MPS8</accession>